<proteinExistence type="predicted"/>
<dbReference type="PANTHER" id="PTHR23331">
    <property type="entry name" value="CXYORF1"/>
    <property type="match status" value="1"/>
</dbReference>
<dbReference type="InterPro" id="IPR028290">
    <property type="entry name" value="WASH1"/>
</dbReference>
<evidence type="ECO:0008006" key="10">
    <source>
        <dbReference type="Google" id="ProtNLM"/>
    </source>
</evidence>
<feature type="domain" description="WH1" evidence="7">
    <location>
        <begin position="1"/>
        <end position="109"/>
    </location>
</feature>
<keyword evidence="3" id="KW-0009">Actin-binding</keyword>
<dbReference type="Pfam" id="PF00568">
    <property type="entry name" value="WH1"/>
    <property type="match status" value="1"/>
</dbReference>
<dbReference type="GO" id="GO:0055037">
    <property type="term" value="C:recycling endosome"/>
    <property type="evidence" value="ECO:0007669"/>
    <property type="project" value="TreeGrafter"/>
</dbReference>
<feature type="compositionally biased region" description="Pro residues" evidence="5">
    <location>
        <begin position="314"/>
        <end position="324"/>
    </location>
</feature>
<dbReference type="PROSITE" id="PS50108">
    <property type="entry name" value="CRIB"/>
    <property type="match status" value="1"/>
</dbReference>
<dbReference type="PANTHER" id="PTHR23331:SF1">
    <property type="entry name" value="WASH COMPLEX SUBUNIT 1"/>
    <property type="match status" value="1"/>
</dbReference>
<dbReference type="EMBL" id="UYWY01021735">
    <property type="protein sequence ID" value="VDM44783.1"/>
    <property type="molecule type" value="Genomic_DNA"/>
</dbReference>
<keyword evidence="4" id="KW-0539">Nucleus</keyword>
<dbReference type="GO" id="GO:0043014">
    <property type="term" value="F:alpha-tubulin binding"/>
    <property type="evidence" value="ECO:0007669"/>
    <property type="project" value="InterPro"/>
</dbReference>
<evidence type="ECO:0000259" key="6">
    <source>
        <dbReference type="PROSITE" id="PS50108"/>
    </source>
</evidence>
<feature type="compositionally biased region" description="Basic and acidic residues" evidence="5">
    <location>
        <begin position="353"/>
        <end position="364"/>
    </location>
</feature>
<evidence type="ECO:0000313" key="9">
    <source>
        <dbReference type="EMBL" id="VDM44783.1"/>
    </source>
</evidence>
<evidence type="ECO:0000259" key="7">
    <source>
        <dbReference type="PROSITE" id="PS50229"/>
    </source>
</evidence>
<dbReference type="InterPro" id="IPR011993">
    <property type="entry name" value="PH-like_dom_sf"/>
</dbReference>
<keyword evidence="2" id="KW-0677">Repeat</keyword>
<sequence>MQTLATGVAQLLYGDTSKCEWETIATGVICYVRDYNKREVSVQLVDPGYPRPSMGVWKLVVSSNVAFIKKHPNLVTFEADDETLYGLNFSLSSEAEKFFFSVQNQQIGLFTDLSTRMDNAFTSIKRSVPKRKKSESMKKKKKLDKLDIGLPTDFVHKAHCGDNPFMDDSEMDKTVREIYAFLQIDINEADKQEIDMIRRQVTVHGADKLRLSMKRPRTQQRPTVLNNDRNGVDNSNITATGVIGLKDARDSLRLTPRDQGRITPTSVKHFNEVKRGEIERRSMNATSVAQDRLEMEAKNSHEWSMRTPKTEPFIPNPPHPPPPSIYGRSEPRAHSPPPLKTRSYSMTEQTVALKKEHPRLEQNKHKPVGRNAPNYSKSLQDTADRLAGSYEAPQPTPPPPPPPPPPSTLSSSAKSNNTAPNGTTSSNASISQGRQNLLEAIRNADKSALRKVSRKETAENEELSSALSQESGSNLMDAIGRMIEQRRKRINNSSDEEDENELDDEEEWSD</sequence>
<dbReference type="InterPro" id="IPR036936">
    <property type="entry name" value="CRIB_dom_sf"/>
</dbReference>
<feature type="compositionally biased region" description="Basic and acidic residues" evidence="5">
    <location>
        <begin position="442"/>
        <end position="458"/>
    </location>
</feature>
<dbReference type="Gene3D" id="3.90.810.10">
    <property type="entry name" value="CRIB domain"/>
    <property type="match status" value="1"/>
</dbReference>
<dbReference type="PROSITE" id="PS51082">
    <property type="entry name" value="WH2"/>
    <property type="match status" value="1"/>
</dbReference>
<evidence type="ECO:0000256" key="1">
    <source>
        <dbReference type="ARBA" id="ARBA00004123"/>
    </source>
</evidence>
<reference evidence="9" key="1">
    <citation type="submission" date="2018-11" db="EMBL/GenBank/DDBJ databases">
        <authorList>
            <consortium name="Pathogen Informatics"/>
        </authorList>
    </citation>
    <scope>NUCLEOTIDE SEQUENCE [LARGE SCALE GENOMIC DNA]</scope>
</reference>
<feature type="region of interest" description="Disordered" evidence="5">
    <location>
        <begin position="279"/>
        <end position="376"/>
    </location>
</feature>
<gene>
    <name evidence="9" type="ORF">TCNE_LOCUS13462</name>
</gene>
<feature type="domain" description="WH2" evidence="8">
    <location>
        <begin position="433"/>
        <end position="452"/>
    </location>
</feature>
<dbReference type="GO" id="GO:0034314">
    <property type="term" value="P:Arp2/3 complex-mediated actin nucleation"/>
    <property type="evidence" value="ECO:0007669"/>
    <property type="project" value="InterPro"/>
</dbReference>
<dbReference type="GO" id="GO:0071203">
    <property type="term" value="C:WASH complex"/>
    <property type="evidence" value="ECO:0007669"/>
    <property type="project" value="InterPro"/>
</dbReference>
<evidence type="ECO:0000259" key="8">
    <source>
        <dbReference type="PROSITE" id="PS51082"/>
    </source>
</evidence>
<dbReference type="GO" id="GO:0043015">
    <property type="term" value="F:gamma-tubulin binding"/>
    <property type="evidence" value="ECO:0007669"/>
    <property type="project" value="TreeGrafter"/>
</dbReference>
<feature type="compositionally biased region" description="Polar residues" evidence="5">
    <location>
        <begin position="408"/>
        <end position="435"/>
    </location>
</feature>
<name>A0A3P7GHB5_TOXCA</name>
<dbReference type="PROSITE" id="PS50229">
    <property type="entry name" value="WH1"/>
    <property type="match status" value="1"/>
</dbReference>
<dbReference type="GO" id="GO:0005634">
    <property type="term" value="C:nucleus"/>
    <property type="evidence" value="ECO:0007669"/>
    <property type="project" value="UniProtKB-SubCell"/>
</dbReference>
<dbReference type="GO" id="GO:0003779">
    <property type="term" value="F:actin binding"/>
    <property type="evidence" value="ECO:0007669"/>
    <property type="project" value="UniProtKB-KW"/>
</dbReference>
<feature type="compositionally biased region" description="Basic and acidic residues" evidence="5">
    <location>
        <begin position="291"/>
        <end position="304"/>
    </location>
</feature>
<accession>A0A3P7GHB5</accession>
<dbReference type="GO" id="GO:0032456">
    <property type="term" value="P:endocytic recycling"/>
    <property type="evidence" value="ECO:0007669"/>
    <property type="project" value="TreeGrafter"/>
</dbReference>
<dbReference type="GO" id="GO:0042147">
    <property type="term" value="P:retrograde transport, endosome to Golgi"/>
    <property type="evidence" value="ECO:0007669"/>
    <property type="project" value="TreeGrafter"/>
</dbReference>
<comment type="subcellular location">
    <subcellularLocation>
        <location evidence="1">Nucleus</location>
    </subcellularLocation>
</comment>
<dbReference type="GO" id="GO:0006887">
    <property type="term" value="P:exocytosis"/>
    <property type="evidence" value="ECO:0007669"/>
    <property type="project" value="TreeGrafter"/>
</dbReference>
<dbReference type="InterPro" id="IPR000697">
    <property type="entry name" value="WH1/EVH1_dom"/>
</dbReference>
<dbReference type="AlphaFoldDB" id="A0A3P7GHB5"/>
<dbReference type="GO" id="GO:0005829">
    <property type="term" value="C:cytosol"/>
    <property type="evidence" value="ECO:0007669"/>
    <property type="project" value="GOC"/>
</dbReference>
<dbReference type="SUPFAM" id="SSF50729">
    <property type="entry name" value="PH domain-like"/>
    <property type="match status" value="1"/>
</dbReference>
<evidence type="ECO:0000256" key="5">
    <source>
        <dbReference type="SAM" id="MobiDB-lite"/>
    </source>
</evidence>
<feature type="compositionally biased region" description="Acidic residues" evidence="5">
    <location>
        <begin position="494"/>
        <end position="510"/>
    </location>
</feature>
<protein>
    <recommendedName>
        <fullName evidence="10">Wiskott-Aldrich syndrome protein</fullName>
    </recommendedName>
</protein>
<dbReference type="InterPro" id="IPR000095">
    <property type="entry name" value="CRIB_dom"/>
</dbReference>
<feature type="region of interest" description="Disordered" evidence="5">
    <location>
        <begin position="388"/>
        <end position="510"/>
    </location>
</feature>
<organism evidence="9">
    <name type="scientific">Toxocara canis</name>
    <name type="common">Canine roundworm</name>
    <dbReference type="NCBI Taxonomy" id="6265"/>
    <lineage>
        <taxon>Eukaryota</taxon>
        <taxon>Metazoa</taxon>
        <taxon>Ecdysozoa</taxon>
        <taxon>Nematoda</taxon>
        <taxon>Chromadorea</taxon>
        <taxon>Rhabditida</taxon>
        <taxon>Spirurina</taxon>
        <taxon>Ascaridomorpha</taxon>
        <taxon>Ascaridoidea</taxon>
        <taxon>Toxocaridae</taxon>
        <taxon>Toxocara</taxon>
    </lineage>
</organism>
<evidence type="ECO:0000256" key="4">
    <source>
        <dbReference type="ARBA" id="ARBA00023242"/>
    </source>
</evidence>
<feature type="compositionally biased region" description="Polar residues" evidence="5">
    <location>
        <begin position="463"/>
        <end position="474"/>
    </location>
</feature>
<dbReference type="SMART" id="SM00461">
    <property type="entry name" value="WH1"/>
    <property type="match status" value="1"/>
</dbReference>
<feature type="domain" description="CRIB" evidence="6">
    <location>
        <begin position="148"/>
        <end position="161"/>
    </location>
</feature>
<dbReference type="InterPro" id="IPR003124">
    <property type="entry name" value="WH2_dom"/>
</dbReference>
<dbReference type="GO" id="GO:0005769">
    <property type="term" value="C:early endosome"/>
    <property type="evidence" value="ECO:0007669"/>
    <property type="project" value="InterPro"/>
</dbReference>
<evidence type="ECO:0000256" key="3">
    <source>
        <dbReference type="ARBA" id="ARBA00023203"/>
    </source>
</evidence>
<dbReference type="Gene3D" id="2.30.29.30">
    <property type="entry name" value="Pleckstrin-homology domain (PH domain)/Phosphotyrosine-binding domain (PTB)"/>
    <property type="match status" value="1"/>
</dbReference>
<feature type="compositionally biased region" description="Pro residues" evidence="5">
    <location>
        <begin position="394"/>
        <end position="407"/>
    </location>
</feature>
<evidence type="ECO:0000256" key="2">
    <source>
        <dbReference type="ARBA" id="ARBA00022737"/>
    </source>
</evidence>